<dbReference type="InterPro" id="IPR028098">
    <property type="entry name" value="Glyco_trans_4-like_N"/>
</dbReference>
<dbReference type="RefSeq" id="WP_340526003.1">
    <property type="nucleotide sequence ID" value="NZ_FMSH01000246.1"/>
</dbReference>
<dbReference type="EMBL" id="FMSH01000246">
    <property type="protein sequence ID" value="SCU76495.1"/>
    <property type="molecule type" value="Genomic_DNA"/>
</dbReference>
<dbReference type="PANTHER" id="PTHR12526">
    <property type="entry name" value="GLYCOSYLTRANSFERASE"/>
    <property type="match status" value="1"/>
</dbReference>
<dbReference type="Gene3D" id="3.40.50.2000">
    <property type="entry name" value="Glycogen Phosphorylase B"/>
    <property type="match status" value="2"/>
</dbReference>
<evidence type="ECO:0000259" key="1">
    <source>
        <dbReference type="Pfam" id="PF13579"/>
    </source>
</evidence>
<dbReference type="SUPFAM" id="SSF53756">
    <property type="entry name" value="UDP-Glycosyltransferase/glycogen phosphorylase"/>
    <property type="match status" value="1"/>
</dbReference>
<proteinExistence type="predicted"/>
<accession>A0A1K0JMX4</accession>
<dbReference type="Pfam" id="PF13692">
    <property type="entry name" value="Glyco_trans_1_4"/>
    <property type="match status" value="1"/>
</dbReference>
<organism evidence="2">
    <name type="scientific">Cupriavidus necator</name>
    <name type="common">Alcaligenes eutrophus</name>
    <name type="synonym">Ralstonia eutropha</name>
    <dbReference type="NCBI Taxonomy" id="106590"/>
    <lineage>
        <taxon>Bacteria</taxon>
        <taxon>Pseudomonadati</taxon>
        <taxon>Pseudomonadota</taxon>
        <taxon>Betaproteobacteria</taxon>
        <taxon>Burkholderiales</taxon>
        <taxon>Burkholderiaceae</taxon>
        <taxon>Cupriavidus</taxon>
    </lineage>
</organism>
<name>A0A1K0JMX4_CUPNE</name>
<dbReference type="CDD" id="cd03808">
    <property type="entry name" value="GT4_CapM-like"/>
    <property type="match status" value="1"/>
</dbReference>
<feature type="domain" description="Glycosyltransferase subfamily 4-like N-terminal" evidence="1">
    <location>
        <begin position="22"/>
        <end position="172"/>
    </location>
</feature>
<gene>
    <name evidence="2" type="ORF">CNECB9_320013</name>
</gene>
<reference evidence="2" key="1">
    <citation type="submission" date="2016-09" db="EMBL/GenBank/DDBJ databases">
        <authorList>
            <person name="Capua I."/>
            <person name="De Benedictis P."/>
            <person name="Joannis T."/>
            <person name="Lombin L.H."/>
            <person name="Cattoli G."/>
        </authorList>
    </citation>
    <scope>NUCLEOTIDE SEQUENCE</scope>
    <source>
        <strain evidence="2">B9</strain>
    </source>
</reference>
<dbReference type="Pfam" id="PF13579">
    <property type="entry name" value="Glyco_trans_4_4"/>
    <property type="match status" value="1"/>
</dbReference>
<keyword evidence="2" id="KW-0808">Transferase</keyword>
<sequence>MAAREKILFCGNSAWAMYQFRRGVMEALIADGYEVHVVAPADGNSSALEELGCIFHAVPMSPQGHNPLEDLRLVLVLSALYRRVGPKVIFHYTIKPNIYGSVAAWLARAKSIAITTGLGYVFLNVGLVSRVSKLLYRIALRFPQAVWFLNHEDRGAFVSRKLVDSSKCVVLPGEGIDLTYFRQLSDITRGPSECFTFLLIARMLWDKGIGEYVDAARQLGERYRNVRFLLLGPGGSANPSAIPIEQIHRWQEDGVVEYLGEAADVRPAIAAADCIVLPSYREGVPRVLLEAAAMERPVIATDVPGCKDIVDHGVNGYLCAERNADDLTSKMEAMLQLGASTRREMGRAGRAKVQREFDEKKVVAHYRSVIQAFA</sequence>
<dbReference type="GO" id="GO:0016757">
    <property type="term" value="F:glycosyltransferase activity"/>
    <property type="evidence" value="ECO:0007669"/>
    <property type="project" value="UniProtKB-ARBA"/>
</dbReference>
<evidence type="ECO:0000313" key="2">
    <source>
        <dbReference type="EMBL" id="SCU76495.1"/>
    </source>
</evidence>
<dbReference type="PANTHER" id="PTHR12526:SF638">
    <property type="entry name" value="SPORE COAT PROTEIN SA"/>
    <property type="match status" value="1"/>
</dbReference>
<protein>
    <submittedName>
        <fullName evidence="2">Glycosyl transferase, group 1 family protein</fullName>
    </submittedName>
</protein>
<dbReference type="AlphaFoldDB" id="A0A1K0JMX4"/>